<evidence type="ECO:0000313" key="2">
    <source>
        <dbReference type="EMBL" id="ABC55206.1"/>
    </source>
</evidence>
<protein>
    <submittedName>
        <fullName evidence="4">ORF38L</fullName>
    </submittedName>
    <submittedName>
        <fullName evidence="3">Protein ORF38</fullName>
    </submittedName>
</protein>
<evidence type="ECO:0000313" key="3">
    <source>
        <dbReference type="EMBL" id="ABG42866.1"/>
    </source>
</evidence>
<dbReference type="RefSeq" id="YP_001096074.1">
    <property type="nucleotide sequence ID" value="NC_009127.1"/>
</dbReference>
<keyword evidence="7" id="KW-1185">Reference proteome</keyword>
<dbReference type="GeneID" id="11266369"/>
<reference evidence="4 8" key="3">
    <citation type="journal article" date="2015" name="Vet. Microbiol.">
        <title>Whole-genome sequence of a novel Chinese cyprinid herpesvirus 3 isolate reveals the existence of a distinct European genotype in East Asia.</title>
        <authorList>
            <person name="Li W."/>
            <person name="Lee X."/>
            <person name="Weng S."/>
            <person name="He J."/>
            <person name="Dong C."/>
        </authorList>
    </citation>
    <scope>NUCLEOTIDE SEQUENCE [LARGE SCALE GENOMIC DNA]</scope>
    <source>
        <strain evidence="4">KHV-GZ11</strain>
    </source>
</reference>
<dbReference type="Proteomes" id="UP000106924">
    <property type="component" value="Segment"/>
</dbReference>
<name>A3QMK7_CYHV3</name>
<dbReference type="Proteomes" id="UP000156776">
    <property type="component" value="Segment"/>
</dbReference>
<dbReference type="KEGG" id="vg:11266369"/>
<keyword evidence="1" id="KW-1133">Transmembrane helix</keyword>
<evidence type="ECO:0000313" key="8">
    <source>
        <dbReference type="Proteomes" id="UP000160099"/>
    </source>
</evidence>
<dbReference type="EMBL" id="KJ627438">
    <property type="protein sequence ID" value="AIC32393.1"/>
    <property type="molecule type" value="Genomic_DNA"/>
</dbReference>
<dbReference type="EMBL" id="AP008984">
    <property type="protein sequence ID" value="BAF48850.1"/>
    <property type="molecule type" value="Genomic_DNA"/>
</dbReference>
<dbReference type="EMBL" id="DQ177346">
    <property type="protein sequence ID" value="ABC55206.1"/>
    <property type="molecule type" value="Genomic_DNA"/>
</dbReference>
<evidence type="ECO:0000313" key="7">
    <source>
        <dbReference type="Proteomes" id="UP000156776"/>
    </source>
</evidence>
<evidence type="ECO:0000313" key="4">
    <source>
        <dbReference type="EMBL" id="AIC32393.1"/>
    </source>
</evidence>
<evidence type="ECO:0000313" key="6">
    <source>
        <dbReference type="Proteomes" id="UP000106924"/>
    </source>
</evidence>
<organism evidence="2 6">
    <name type="scientific">Cyprinid herpesvirus 3</name>
    <name type="common">CyHV-3</name>
    <dbReference type="NCBI Taxonomy" id="180230"/>
    <lineage>
        <taxon>Viruses</taxon>
        <taxon>Duplodnaviria</taxon>
        <taxon>Heunggongvirae</taxon>
        <taxon>Peploviricota</taxon>
        <taxon>Herviviricetes</taxon>
        <taxon>Herpesvirales</taxon>
        <taxon>Alloherpesviridae</taxon>
        <taxon>Cyvirus</taxon>
        <taxon>Cyvirus cyprinidallo3</taxon>
    </lineage>
</organism>
<gene>
    <name evidence="4" type="ORF">CyHV3-GZ_ORF38L</name>
    <name evidence="3" type="ORF">CyHV3_ORF38</name>
    <name evidence="5" type="ORF">KHVJ046</name>
</gene>
<keyword evidence="1" id="KW-0812">Transmembrane</keyword>
<dbReference type="EMBL" id="DQ657948">
    <property type="protein sequence ID" value="ABG42866.1"/>
    <property type="molecule type" value="Genomic_DNA"/>
</dbReference>
<dbReference type="Proteomes" id="UP000160099">
    <property type="component" value="Segment"/>
</dbReference>
<evidence type="ECO:0000256" key="1">
    <source>
        <dbReference type="SAM" id="Phobius"/>
    </source>
</evidence>
<keyword evidence="1" id="KW-0472">Membrane</keyword>
<evidence type="ECO:0000313" key="5">
    <source>
        <dbReference type="EMBL" id="BAF48850.1"/>
    </source>
</evidence>
<reference evidence="6 7" key="1">
    <citation type="journal article" date="2007" name="J. Virol.">
        <title>Genome sequences of three koi herpesvirus isolates representing the expanding distribution of an emerging disease threatening koi and common carp worldwide.</title>
        <authorList>
            <person name="Aoki T."/>
            <person name="Hirono I."/>
            <person name="Kurokawa K."/>
            <person name="Fukuda H."/>
            <person name="Nahary R."/>
            <person name="Eldar A."/>
            <person name="Davison A.J."/>
            <person name="Waltzek T.B."/>
            <person name="Bercovier H."/>
            <person name="Hedrick R.P."/>
        </authorList>
    </citation>
    <scope>NUCLEOTIDE SEQUENCE [LARGE SCALE GENOMIC DNA]</scope>
    <source>
        <strain evidence="2">KHV-I</strain>
        <strain evidence="3 7">KHV-U</strain>
        <strain evidence="5">TUMST1</strain>
    </source>
</reference>
<proteinExistence type="predicted"/>
<dbReference type="Proteomes" id="UP000169752">
    <property type="component" value="Segment"/>
</dbReference>
<feature type="transmembrane region" description="Helical" evidence="1">
    <location>
        <begin position="12"/>
        <end position="33"/>
    </location>
</feature>
<reference evidence="3" key="2">
    <citation type="submission" date="2007-03" db="EMBL/GenBank/DDBJ databases">
        <title>Comparative genomics of carp herpesviruses.</title>
        <authorList>
            <person name="Davison A.J."/>
            <person name="Kurobe T."/>
            <person name="Gatherer D."/>
            <person name="Cunningham C."/>
            <person name="Waltzek T.B."/>
            <person name="Korf I."/>
            <person name="Fukuda H."/>
            <person name="Hedrick R.P."/>
        </authorList>
    </citation>
    <scope>NUCLEOTIDE SEQUENCE</scope>
    <source>
        <strain evidence="3">KHV-U</strain>
    </source>
</reference>
<accession>A3QMK7</accession>
<sequence>MSFRWDMLEWDMFAYGVVTGLVLPLLIITLILGSVEYHHRRQLAHYRKVRRIRHERRVKCIEDYYVREECLLSSESDDDLDSSFDEEEAAAIARRLRFSEENETLLYIPGTVIESPRPLQVDTHCERSVIVHAEVDAVDDLVL</sequence>